<reference evidence="2 3" key="1">
    <citation type="submission" date="2023-08" db="EMBL/GenBank/DDBJ databases">
        <title>Arthrobacter horti sp. nov., isolated from forest soil.</title>
        <authorList>
            <person name="Park M."/>
        </authorList>
    </citation>
    <scope>NUCLEOTIDE SEQUENCE [LARGE SCALE GENOMIC DNA]</scope>
    <source>
        <strain evidence="2 3">YJM1</strain>
    </source>
</reference>
<dbReference type="SUPFAM" id="SSF53649">
    <property type="entry name" value="Alkaline phosphatase-like"/>
    <property type="match status" value="1"/>
</dbReference>
<accession>A0ABT9IK55</accession>
<dbReference type="PANTHER" id="PTHR11596:SF72">
    <property type="entry name" value="ALKALINE PHOSPHATASE"/>
    <property type="match status" value="1"/>
</dbReference>
<evidence type="ECO:0000313" key="3">
    <source>
        <dbReference type="Proteomes" id="UP001232725"/>
    </source>
</evidence>
<dbReference type="EC" id="3.1.3.1" evidence="2"/>
<dbReference type="GO" id="GO:0004035">
    <property type="term" value="F:alkaline phosphatase activity"/>
    <property type="evidence" value="ECO:0007669"/>
    <property type="project" value="UniProtKB-EC"/>
</dbReference>
<proteinExistence type="inferred from homology"/>
<comment type="caution">
    <text evidence="2">The sequence shown here is derived from an EMBL/GenBank/DDBJ whole genome shotgun (WGS) entry which is preliminary data.</text>
</comment>
<dbReference type="InterPro" id="IPR017850">
    <property type="entry name" value="Alkaline_phosphatase_core_sf"/>
</dbReference>
<dbReference type="PRINTS" id="PR00113">
    <property type="entry name" value="ALKPHPHTASE"/>
</dbReference>
<dbReference type="EMBL" id="JAVALS010000001">
    <property type="protein sequence ID" value="MDP5225971.1"/>
    <property type="molecule type" value="Genomic_DNA"/>
</dbReference>
<name>A0ABT9IK55_9MICC</name>
<evidence type="ECO:0000313" key="2">
    <source>
        <dbReference type="EMBL" id="MDP5225971.1"/>
    </source>
</evidence>
<comment type="similarity">
    <text evidence="1">Belongs to the alkaline phosphatase family.</text>
</comment>
<sequence length="655" mass="70118">MSNDRPESNGLSRRNLFRATGGSAAAVAIVGLGEGAAQATATQTANVAGLKAVGPHAFTARTVGAEIRGAVSGPIRILPLNRAKFLAGARFDLRVEASRVDPATARIEISVSGPKGPAAILAGEPVRTSNAADSLEVTYRQLSYPYDGDFTVRVRVTSGGNTTEFSVQHEVVLAKTQGRKARNVIFFLGDGMGQGAITGARILSKGITEGKYNGLLEMDQMEARGIISTSGSDSIATDSANSMHAYMTGHKSAVNALGVYESNATDVNKHPRVETMAELLKRSKDMAIGVVTTAEIQDATPAAVMAHTRRRSEYIEIMDQILDPVRTPDVLMGGGMAYLIPQSQKGSKRKDERNLINEFRTKGFAVATNATELQQAVKGRAPEKLLGQFQMSHLNVYLDRAVLKDPKVLGDWKDQPKLTDMTAAALKVLSKKPNGFFLMVEGASIDKQEHPMDGPRALYDTIEFDQAIGLAKKWAAENGEETLIVVCADHNHSMSIVGTHDRRKDQDRPANGVYGEAGFPTYTDGNGDGFPDDPNPEIGLFFGWNNHPDHTDHFLPNPVPVQPSLLDASGKAVPNPAHQPGGELQQGNLPYTETNCVHCVDDVALVASGPGSADFNRFHDNTEVFFSVVNALGLKVPTARQGGKAQDSQAGNAQK</sequence>
<dbReference type="PROSITE" id="PS51318">
    <property type="entry name" value="TAT"/>
    <property type="match status" value="1"/>
</dbReference>
<dbReference type="RefSeq" id="WP_305995004.1">
    <property type="nucleotide sequence ID" value="NZ_JAVALS010000001.1"/>
</dbReference>
<keyword evidence="3" id="KW-1185">Reference proteome</keyword>
<dbReference type="Pfam" id="PF00245">
    <property type="entry name" value="Alk_phosphatase"/>
    <property type="match status" value="1"/>
</dbReference>
<evidence type="ECO:0000256" key="1">
    <source>
        <dbReference type="RuleBase" id="RU003946"/>
    </source>
</evidence>
<dbReference type="InterPro" id="IPR006311">
    <property type="entry name" value="TAT_signal"/>
</dbReference>
<keyword evidence="2" id="KW-0378">Hydrolase</keyword>
<dbReference type="Gene3D" id="3.40.720.10">
    <property type="entry name" value="Alkaline Phosphatase, subunit A"/>
    <property type="match status" value="1"/>
</dbReference>
<dbReference type="PANTHER" id="PTHR11596">
    <property type="entry name" value="ALKALINE PHOSPHATASE"/>
    <property type="match status" value="1"/>
</dbReference>
<dbReference type="CDD" id="cd16012">
    <property type="entry name" value="ALP"/>
    <property type="match status" value="1"/>
</dbReference>
<protein>
    <submittedName>
        <fullName evidence="2">Alkaline phosphatase</fullName>
        <ecNumber evidence="2">3.1.3.1</ecNumber>
    </submittedName>
</protein>
<dbReference type="InterPro" id="IPR001952">
    <property type="entry name" value="Alkaline_phosphatase"/>
</dbReference>
<organism evidence="2 3">
    <name type="scientific">Arthrobacter horti</name>
    <dbReference type="NCBI Taxonomy" id="3068273"/>
    <lineage>
        <taxon>Bacteria</taxon>
        <taxon>Bacillati</taxon>
        <taxon>Actinomycetota</taxon>
        <taxon>Actinomycetes</taxon>
        <taxon>Micrococcales</taxon>
        <taxon>Micrococcaceae</taxon>
        <taxon>Arthrobacter</taxon>
    </lineage>
</organism>
<dbReference type="SMART" id="SM00098">
    <property type="entry name" value="alkPPc"/>
    <property type="match status" value="1"/>
</dbReference>
<gene>
    <name evidence="2" type="ORF">Q9R02_02265</name>
</gene>
<dbReference type="Proteomes" id="UP001232725">
    <property type="component" value="Unassembled WGS sequence"/>
</dbReference>